<dbReference type="EnsemblMetazoa" id="ACUA007098-RA">
    <property type="protein sequence ID" value="ACUA007098-PA"/>
    <property type="gene ID" value="ACUA007098"/>
</dbReference>
<evidence type="ECO:0000313" key="2">
    <source>
        <dbReference type="Proteomes" id="UP000075883"/>
    </source>
</evidence>
<sequence>MPYGVRTRCPERAGTVLAVFRWFVSFVKKVQKSMYSILQQKSGDTVCLPKLHLAPVKFGTTATETRKLTVTYRSPRRSVVFSRAQLLVKQGKAYINLEKIAQSRPLQSE</sequence>
<accession>A0A182M1E6</accession>
<name>A0A182M1E6_9DIPT</name>
<organism evidence="1 2">
    <name type="scientific">Anopheles culicifacies</name>
    <dbReference type="NCBI Taxonomy" id="139723"/>
    <lineage>
        <taxon>Eukaryota</taxon>
        <taxon>Metazoa</taxon>
        <taxon>Ecdysozoa</taxon>
        <taxon>Arthropoda</taxon>
        <taxon>Hexapoda</taxon>
        <taxon>Insecta</taxon>
        <taxon>Pterygota</taxon>
        <taxon>Neoptera</taxon>
        <taxon>Endopterygota</taxon>
        <taxon>Diptera</taxon>
        <taxon>Nematocera</taxon>
        <taxon>Culicoidea</taxon>
        <taxon>Culicidae</taxon>
        <taxon>Anophelinae</taxon>
        <taxon>Anopheles</taxon>
        <taxon>culicifacies species complex</taxon>
    </lineage>
</organism>
<evidence type="ECO:0000313" key="1">
    <source>
        <dbReference type="EnsemblMetazoa" id="ACUA007098-PA"/>
    </source>
</evidence>
<reference evidence="2" key="1">
    <citation type="submission" date="2013-09" db="EMBL/GenBank/DDBJ databases">
        <title>The Genome Sequence of Anopheles culicifacies species A.</title>
        <authorList>
            <consortium name="The Broad Institute Genomics Platform"/>
            <person name="Neafsey D.E."/>
            <person name="Besansky N."/>
            <person name="Howell P."/>
            <person name="Walton C."/>
            <person name="Young S.K."/>
            <person name="Zeng Q."/>
            <person name="Gargeya S."/>
            <person name="Fitzgerald M."/>
            <person name="Haas B."/>
            <person name="Abouelleil A."/>
            <person name="Allen A.W."/>
            <person name="Alvarado L."/>
            <person name="Arachchi H.M."/>
            <person name="Berlin A.M."/>
            <person name="Chapman S.B."/>
            <person name="Gainer-Dewar J."/>
            <person name="Goldberg J."/>
            <person name="Griggs A."/>
            <person name="Gujja S."/>
            <person name="Hansen M."/>
            <person name="Howarth C."/>
            <person name="Imamovic A."/>
            <person name="Ireland A."/>
            <person name="Larimer J."/>
            <person name="McCowan C."/>
            <person name="Murphy C."/>
            <person name="Pearson M."/>
            <person name="Poon T.W."/>
            <person name="Priest M."/>
            <person name="Roberts A."/>
            <person name="Saif S."/>
            <person name="Shea T."/>
            <person name="Sisk P."/>
            <person name="Sykes S."/>
            <person name="Wortman J."/>
            <person name="Nusbaum C."/>
            <person name="Birren B."/>
        </authorList>
    </citation>
    <scope>NUCLEOTIDE SEQUENCE [LARGE SCALE GENOMIC DNA]</scope>
    <source>
        <strain evidence="2">A-37</strain>
    </source>
</reference>
<proteinExistence type="predicted"/>
<reference evidence="1" key="2">
    <citation type="submission" date="2020-05" db="UniProtKB">
        <authorList>
            <consortium name="EnsemblMetazoa"/>
        </authorList>
    </citation>
    <scope>IDENTIFICATION</scope>
    <source>
        <strain evidence="1">A-37</strain>
    </source>
</reference>
<dbReference type="EMBL" id="AXCM01008396">
    <property type="status" value="NOT_ANNOTATED_CDS"/>
    <property type="molecule type" value="Genomic_DNA"/>
</dbReference>
<dbReference type="AlphaFoldDB" id="A0A182M1E6"/>
<protein>
    <submittedName>
        <fullName evidence="1">Uncharacterized protein</fullName>
    </submittedName>
</protein>
<keyword evidence="2" id="KW-1185">Reference proteome</keyword>
<dbReference type="Proteomes" id="UP000075883">
    <property type="component" value="Unassembled WGS sequence"/>
</dbReference>
<dbReference type="VEuPathDB" id="VectorBase:ACUA007098"/>